<feature type="compositionally biased region" description="Polar residues" evidence="1">
    <location>
        <begin position="94"/>
        <end position="113"/>
    </location>
</feature>
<comment type="caution">
    <text evidence="2">The sequence shown here is derived from an EMBL/GenBank/DDBJ whole genome shotgun (WGS) entry which is preliminary data.</text>
</comment>
<name>A0A8S9MH75_BRACR</name>
<proteinExistence type="predicted"/>
<organism evidence="2 3">
    <name type="scientific">Brassica cretica</name>
    <name type="common">Mustard</name>
    <dbReference type="NCBI Taxonomy" id="69181"/>
    <lineage>
        <taxon>Eukaryota</taxon>
        <taxon>Viridiplantae</taxon>
        <taxon>Streptophyta</taxon>
        <taxon>Embryophyta</taxon>
        <taxon>Tracheophyta</taxon>
        <taxon>Spermatophyta</taxon>
        <taxon>Magnoliopsida</taxon>
        <taxon>eudicotyledons</taxon>
        <taxon>Gunneridae</taxon>
        <taxon>Pentapetalae</taxon>
        <taxon>rosids</taxon>
        <taxon>malvids</taxon>
        <taxon>Brassicales</taxon>
        <taxon>Brassicaceae</taxon>
        <taxon>Brassiceae</taxon>
        <taxon>Brassica</taxon>
    </lineage>
</organism>
<gene>
    <name evidence="2" type="ORF">F2Q68_00039711</name>
</gene>
<evidence type="ECO:0000256" key="1">
    <source>
        <dbReference type="SAM" id="MobiDB-lite"/>
    </source>
</evidence>
<accession>A0A8S9MH75</accession>
<sequence>MGKSDRLRSNPWFISGQRYQSYLAMGGPQWLDLTIRKEASYDGVYSHGCGVVDCLLSLQITSASSFCFELLWHLLSQSRKYGNDVACFAKKQNHQSSQDSSSLRVESTSSPVTKSYAAAPCQI</sequence>
<dbReference type="EMBL" id="QGKW02000007">
    <property type="protein sequence ID" value="KAF2616646.1"/>
    <property type="molecule type" value="Genomic_DNA"/>
</dbReference>
<dbReference type="Proteomes" id="UP000712281">
    <property type="component" value="Unassembled WGS sequence"/>
</dbReference>
<evidence type="ECO:0000313" key="3">
    <source>
        <dbReference type="Proteomes" id="UP000712281"/>
    </source>
</evidence>
<protein>
    <submittedName>
        <fullName evidence="2">Uncharacterized protein</fullName>
    </submittedName>
</protein>
<dbReference type="AlphaFoldDB" id="A0A8S9MH75"/>
<reference evidence="2" key="1">
    <citation type="submission" date="2019-12" db="EMBL/GenBank/DDBJ databases">
        <title>Genome sequencing and annotation of Brassica cretica.</title>
        <authorList>
            <person name="Studholme D.J."/>
            <person name="Sarris P.F."/>
        </authorList>
    </citation>
    <scope>NUCLEOTIDE SEQUENCE</scope>
    <source>
        <strain evidence="2">PFS-001/15</strain>
        <tissue evidence="2">Leaf</tissue>
    </source>
</reference>
<feature type="region of interest" description="Disordered" evidence="1">
    <location>
        <begin position="92"/>
        <end position="123"/>
    </location>
</feature>
<evidence type="ECO:0000313" key="2">
    <source>
        <dbReference type="EMBL" id="KAF2616646.1"/>
    </source>
</evidence>